<keyword evidence="2" id="KW-1185">Reference proteome</keyword>
<evidence type="ECO:0000313" key="2">
    <source>
        <dbReference type="Proteomes" id="UP001179280"/>
    </source>
</evidence>
<comment type="caution">
    <text evidence="1">The sequence shown here is derived from an EMBL/GenBank/DDBJ whole genome shotgun (WGS) entry which is preliminary data.</text>
</comment>
<gene>
    <name evidence="1" type="ORF">JOC54_002694</name>
</gene>
<name>A0ABS2SVA7_9BACI</name>
<proteinExistence type="predicted"/>
<dbReference type="Pfam" id="PF13692">
    <property type="entry name" value="Glyco_trans_1_4"/>
    <property type="match status" value="1"/>
</dbReference>
<protein>
    <submittedName>
        <fullName evidence="1">Glycosyltransferase involved in cell wall biosynthesis</fullName>
    </submittedName>
</protein>
<dbReference type="RefSeq" id="WP_204466666.1">
    <property type="nucleotide sequence ID" value="NZ_JAFBCV010000008.1"/>
</dbReference>
<dbReference type="Gene3D" id="3.40.50.2000">
    <property type="entry name" value="Glycogen Phosphorylase B"/>
    <property type="match status" value="2"/>
</dbReference>
<dbReference type="SUPFAM" id="SSF53756">
    <property type="entry name" value="UDP-Glycosyltransferase/glycogen phosphorylase"/>
    <property type="match status" value="1"/>
</dbReference>
<dbReference type="Proteomes" id="UP001179280">
    <property type="component" value="Unassembled WGS sequence"/>
</dbReference>
<sequence>MKVVVVNCFDTYGERVGLIKEFFENKSFQVTVLQSNFSHFNKEYLNKEEINYQYIHTTKYNSNLSYARLKSHYNFAENSYKVIEQIKPDILYVVIPPNSLARIAKKYKMKYKNTKIIFDIIDLWPETLPVNKIKGLPPFTTWRKLRDNNIKYADLIITECNLYRKALGKLLEQSKVETIYLAKKEIDIKSSPRLSEEEIHLSYLGSINNIIDIKKIKDMIYEINKLKPVTLHIIGDGESKNLFIKEIEKTGSKVIFYGKVYNNKIKQEIFDQCHYGLNIMKESVCVGLTMKSIDYFQMGLPILNNIQEDTEYIVSEHDIGFNVTDGNFKKLAELVNSTSVKDNLAMRKNTYKTFFELFSVNAFGEKLENAYTAMGIQN</sequence>
<reference evidence="1" key="1">
    <citation type="submission" date="2021-01" db="EMBL/GenBank/DDBJ databases">
        <title>Genomic Encyclopedia of Type Strains, Phase IV (KMG-IV): sequencing the most valuable type-strain genomes for metagenomic binning, comparative biology and taxonomic classification.</title>
        <authorList>
            <person name="Goeker M."/>
        </authorList>
    </citation>
    <scope>NUCLEOTIDE SEQUENCE</scope>
    <source>
        <strain evidence="1">DSM 21943</strain>
    </source>
</reference>
<dbReference type="EMBL" id="JAFBCV010000008">
    <property type="protein sequence ID" value="MBM7839414.1"/>
    <property type="molecule type" value="Genomic_DNA"/>
</dbReference>
<organism evidence="1 2">
    <name type="scientific">Shouchella xiaoxiensis</name>
    <dbReference type="NCBI Taxonomy" id="766895"/>
    <lineage>
        <taxon>Bacteria</taxon>
        <taxon>Bacillati</taxon>
        <taxon>Bacillota</taxon>
        <taxon>Bacilli</taxon>
        <taxon>Bacillales</taxon>
        <taxon>Bacillaceae</taxon>
        <taxon>Shouchella</taxon>
    </lineage>
</organism>
<accession>A0ABS2SVA7</accession>
<evidence type="ECO:0000313" key="1">
    <source>
        <dbReference type="EMBL" id="MBM7839414.1"/>
    </source>
</evidence>